<feature type="signal peptide" evidence="19">
    <location>
        <begin position="1"/>
        <end position="23"/>
    </location>
</feature>
<dbReference type="PRINTS" id="PR00177">
    <property type="entry name" value="NMDARECEPTOR"/>
</dbReference>
<protein>
    <recommendedName>
        <fullName evidence="24">Glutamate receptor</fullName>
    </recommendedName>
</protein>
<dbReference type="FunFam" id="3.40.190.10:FF:000024">
    <property type="entry name" value="Glutamate receptor, ionotropic, delta 1"/>
    <property type="match status" value="1"/>
</dbReference>
<dbReference type="InterPro" id="IPR015683">
    <property type="entry name" value="Ionotropic_Glu_rcpt"/>
</dbReference>
<keyword evidence="8 18" id="KW-0472">Membrane</keyword>
<evidence type="ECO:0000256" key="7">
    <source>
        <dbReference type="ARBA" id="ARBA00023065"/>
    </source>
</evidence>
<dbReference type="OrthoDB" id="5984008at2759"/>
<dbReference type="GO" id="GO:0015276">
    <property type="term" value="F:ligand-gated monoatomic ion channel activity"/>
    <property type="evidence" value="ECO:0007669"/>
    <property type="project" value="InterPro"/>
</dbReference>
<evidence type="ECO:0000256" key="4">
    <source>
        <dbReference type="ARBA" id="ARBA00022692"/>
    </source>
</evidence>
<evidence type="ECO:0000256" key="11">
    <source>
        <dbReference type="ARBA" id="ARBA00023257"/>
    </source>
</evidence>
<keyword evidence="9" id="KW-0675">Receptor</keyword>
<keyword evidence="10" id="KW-0325">Glycoprotein</keyword>
<dbReference type="Pfam" id="PF00060">
    <property type="entry name" value="Lig_chan"/>
    <property type="match status" value="1"/>
</dbReference>
<dbReference type="SMART" id="SM00918">
    <property type="entry name" value="Lig_chan-Glu_bd"/>
    <property type="match status" value="1"/>
</dbReference>
<keyword evidence="12" id="KW-1071">Ligand-gated ion channel</keyword>
<evidence type="ECO:0000256" key="13">
    <source>
        <dbReference type="ARBA" id="ARBA00023303"/>
    </source>
</evidence>
<name>A0A3M6U708_POCDA</name>
<dbReference type="EMBL" id="RCHS01002141">
    <property type="protein sequence ID" value="RMX49450.1"/>
    <property type="molecule type" value="Genomic_DNA"/>
</dbReference>
<dbReference type="Pfam" id="PF10613">
    <property type="entry name" value="Lig_chan-Glu_bd"/>
    <property type="match status" value="1"/>
</dbReference>
<evidence type="ECO:0000256" key="16">
    <source>
        <dbReference type="PIRSR" id="PIRSR601508-2"/>
    </source>
</evidence>
<evidence type="ECO:0000256" key="8">
    <source>
        <dbReference type="ARBA" id="ARBA00023136"/>
    </source>
</evidence>
<accession>A0A3M6U708</accession>
<dbReference type="STRING" id="46731.A0A3M6U708"/>
<dbReference type="InterPro" id="IPR019594">
    <property type="entry name" value="Glu/Gly-bd"/>
</dbReference>
<keyword evidence="11" id="KW-0628">Postsynaptic cell membrane</keyword>
<evidence type="ECO:0000256" key="18">
    <source>
        <dbReference type="SAM" id="Phobius"/>
    </source>
</evidence>
<keyword evidence="3" id="KW-1003">Cell membrane</keyword>
<feature type="binding site" evidence="15">
    <location>
        <position position="631"/>
    </location>
    <ligand>
        <name>L-glutamate</name>
        <dbReference type="ChEBI" id="CHEBI:29985"/>
    </ligand>
</feature>
<keyword evidence="17" id="KW-1015">Disulfide bond</keyword>
<feature type="binding site" evidence="15">
    <location>
        <position position="678"/>
    </location>
    <ligand>
        <name>L-glutamate</name>
        <dbReference type="ChEBI" id="CHEBI:29985"/>
    </ligand>
</feature>
<evidence type="ECO:0000256" key="1">
    <source>
        <dbReference type="ARBA" id="ARBA00004651"/>
    </source>
</evidence>
<keyword evidence="7" id="KW-0406">Ion transport</keyword>
<evidence type="ECO:0000256" key="17">
    <source>
        <dbReference type="PIRSR" id="PIRSR601508-3"/>
    </source>
</evidence>
<feature type="site" description="Interaction with the cone snail toxin Con-ikot-ikot" evidence="16">
    <location>
        <position position="636"/>
    </location>
</feature>
<dbReference type="SMART" id="SM00079">
    <property type="entry name" value="PBPe"/>
    <property type="match status" value="1"/>
</dbReference>
<evidence type="ECO:0000256" key="10">
    <source>
        <dbReference type="ARBA" id="ARBA00023180"/>
    </source>
</evidence>
<evidence type="ECO:0000256" key="14">
    <source>
        <dbReference type="ARBA" id="ARBA00034100"/>
    </source>
</evidence>
<evidence type="ECO:0000256" key="12">
    <source>
        <dbReference type="ARBA" id="ARBA00023286"/>
    </source>
</evidence>
<evidence type="ECO:0000259" key="20">
    <source>
        <dbReference type="SMART" id="SM00079"/>
    </source>
</evidence>
<dbReference type="InterPro" id="IPR001508">
    <property type="entry name" value="Iono_Glu_rcpt_met"/>
</dbReference>
<feature type="binding site" evidence="15">
    <location>
        <position position="469"/>
    </location>
    <ligand>
        <name>L-glutamate</name>
        <dbReference type="ChEBI" id="CHEBI:29985"/>
    </ligand>
</feature>
<feature type="disulfide bond" evidence="17">
    <location>
        <begin position="691"/>
        <end position="746"/>
    </location>
</feature>
<keyword evidence="6" id="KW-0770">Synapse</keyword>
<feature type="domain" description="Ionotropic glutamate receptor C-terminal" evidence="20">
    <location>
        <begin position="383"/>
        <end position="742"/>
    </location>
</feature>
<keyword evidence="13" id="KW-0407">Ion channel</keyword>
<feature type="transmembrane region" description="Helical" evidence="18">
    <location>
        <begin position="581"/>
        <end position="603"/>
    </location>
</feature>
<dbReference type="InterPro" id="IPR001828">
    <property type="entry name" value="ANF_lig-bd_rcpt"/>
</dbReference>
<dbReference type="Gene3D" id="3.40.190.10">
    <property type="entry name" value="Periplasmic binding protein-like II"/>
    <property type="match status" value="1"/>
</dbReference>
<evidence type="ECO:0008006" key="24">
    <source>
        <dbReference type="Google" id="ProtNLM"/>
    </source>
</evidence>
<evidence type="ECO:0000259" key="21">
    <source>
        <dbReference type="SMART" id="SM00918"/>
    </source>
</evidence>
<dbReference type="Gene3D" id="3.40.50.2300">
    <property type="match status" value="2"/>
</dbReference>
<evidence type="ECO:0000256" key="6">
    <source>
        <dbReference type="ARBA" id="ARBA00023018"/>
    </source>
</evidence>
<dbReference type="SUPFAM" id="SSF53850">
    <property type="entry name" value="Periplasmic binding protein-like II"/>
    <property type="match status" value="1"/>
</dbReference>
<feature type="transmembrane region" description="Helical" evidence="18">
    <location>
        <begin position="510"/>
        <end position="532"/>
    </location>
</feature>
<keyword evidence="2" id="KW-0813">Transport</keyword>
<organism evidence="22 23">
    <name type="scientific">Pocillopora damicornis</name>
    <name type="common">Cauliflower coral</name>
    <name type="synonym">Millepora damicornis</name>
    <dbReference type="NCBI Taxonomy" id="46731"/>
    <lineage>
        <taxon>Eukaryota</taxon>
        <taxon>Metazoa</taxon>
        <taxon>Cnidaria</taxon>
        <taxon>Anthozoa</taxon>
        <taxon>Hexacorallia</taxon>
        <taxon>Scleractinia</taxon>
        <taxon>Astrocoeniina</taxon>
        <taxon>Pocilloporidae</taxon>
        <taxon>Pocillopora</taxon>
    </lineage>
</organism>
<dbReference type="AlphaFoldDB" id="A0A3M6U708"/>
<reference evidence="22 23" key="1">
    <citation type="journal article" date="2018" name="Sci. Rep.">
        <title>Comparative analysis of the Pocillopora damicornis genome highlights role of immune system in coral evolution.</title>
        <authorList>
            <person name="Cunning R."/>
            <person name="Bay R.A."/>
            <person name="Gillette P."/>
            <person name="Baker A.C."/>
            <person name="Traylor-Knowles N."/>
        </authorList>
    </citation>
    <scope>NUCLEOTIDE SEQUENCE [LARGE SCALE GENOMIC DNA]</scope>
    <source>
        <strain evidence="22">RSMAS</strain>
        <tissue evidence="22">Whole animal</tissue>
    </source>
</reference>
<feature type="binding site" evidence="15">
    <location>
        <position position="630"/>
    </location>
    <ligand>
        <name>L-glutamate</name>
        <dbReference type="ChEBI" id="CHEBI:29985"/>
    </ligand>
</feature>
<feature type="binding site" evidence="15">
    <location>
        <position position="464"/>
    </location>
    <ligand>
        <name>L-glutamate</name>
        <dbReference type="ChEBI" id="CHEBI:29985"/>
    </ligand>
</feature>
<dbReference type="InterPro" id="IPR028082">
    <property type="entry name" value="Peripla_BP_I"/>
</dbReference>
<evidence type="ECO:0000256" key="9">
    <source>
        <dbReference type="ARBA" id="ARBA00023170"/>
    </source>
</evidence>
<dbReference type="FunFam" id="1.10.287.70:FF:000143">
    <property type="entry name" value="Probable glutamate receptor"/>
    <property type="match status" value="1"/>
</dbReference>
<keyword evidence="23" id="KW-1185">Reference proteome</keyword>
<dbReference type="GO" id="GO:0038023">
    <property type="term" value="F:signaling receptor activity"/>
    <property type="evidence" value="ECO:0007669"/>
    <property type="project" value="InterPro"/>
</dbReference>
<comment type="caution">
    <text evidence="22">The sequence shown here is derived from an EMBL/GenBank/DDBJ whole genome shotgun (WGS) entry which is preliminary data.</text>
</comment>
<sequence length="782" mass="87888">MEKTAIGIVLVFILPFVPRLSTTLRKFTCGLVNGYPEEYDALTLAGNKTNKLNNVSVIFKQFNISDKINLFSKASLLRDENVIALVEGSEDKISTCALSTVTGIPLIRLHDNKVSDQCEKVIQMSAGYKDIATATLALINMFHWESIAVLFDEDYSYKAAFFTTITKRLNLTIKLVHFSTEANNENAVFNAMDEIYNLEAEVILLHIKKENIEIILNQQRTCQCTNVYKWILQGEIPLHLTSGGNNIVFALKLPSYYEEENVVKGNNTNTTDQDALLQDTSQIIHQALSREECLSVNSSSFGFNEAHKMLSCLKNVKFEGKTGPVYFDEYGERRGIRLEILNLQNDSLTTIGTWNSSHGAVVFGNVLRNDGNPLSGRRLEGKKLRVVVVENAPFIMKNEDGTIPHYKGYCIDLLDELAKNLKFTYEIYLSPDGMYGAELENGTWNGMIGELVGKRADIAVASLTVTESREKIVDFSVPYMYYSREILVKKSPHSGKVDLLQFMNPFDIQVWFATLASLVIISVAVFVINYFSPYGCKDENGRGTSEEFNFFNSVWFALACMLQQGGDNTPKSSSGRILTGCYWFCILIMISTYTANLAAFLVVKDNDNPINNLEDIVRSTYQVAVIESGSTYEAFRTSQYVTHEKIWNRMVTAGSFVQSTAEGIQMVRDRDQFVFISDGPVLKHAAQQPPCDVTTVPGLSTALGLAFAFQANSTDVDDVTLAILHLHENEFLDSLKREWWEYKDECPKKQDTTLTRKRIDLRSMLGVPKDRSIEVNQIAHPD</sequence>
<dbReference type="Proteomes" id="UP000275408">
    <property type="component" value="Unassembled WGS sequence"/>
</dbReference>
<keyword evidence="4 18" id="KW-0812">Transmembrane</keyword>
<feature type="chain" id="PRO_5017975110" description="Glutamate receptor" evidence="19">
    <location>
        <begin position="24"/>
        <end position="782"/>
    </location>
</feature>
<comment type="subcellular location">
    <subcellularLocation>
        <location evidence="1">Cell membrane</location>
        <topology evidence="1">Multi-pass membrane protein</topology>
    </subcellularLocation>
    <subcellularLocation>
        <location evidence="14">Postsynaptic cell membrane</location>
    </subcellularLocation>
</comment>
<evidence type="ECO:0000256" key="15">
    <source>
        <dbReference type="PIRSR" id="PIRSR601508-1"/>
    </source>
</evidence>
<keyword evidence="5 18" id="KW-1133">Transmembrane helix</keyword>
<evidence type="ECO:0000256" key="5">
    <source>
        <dbReference type="ARBA" id="ARBA00022989"/>
    </source>
</evidence>
<feature type="site" description="Crucial to convey clamshell closure to channel opening" evidence="16">
    <location>
        <position position="610"/>
    </location>
</feature>
<dbReference type="InterPro" id="IPR001320">
    <property type="entry name" value="Iontro_rcpt_C"/>
</dbReference>
<feature type="domain" description="Ionotropic glutamate receptor L-glutamate and glycine-binding" evidence="21">
    <location>
        <begin position="393"/>
        <end position="453"/>
    </location>
</feature>
<dbReference type="SUPFAM" id="SSF81324">
    <property type="entry name" value="Voltage-gated potassium channels"/>
    <property type="match status" value="1"/>
</dbReference>
<dbReference type="GO" id="GO:0045211">
    <property type="term" value="C:postsynaptic membrane"/>
    <property type="evidence" value="ECO:0007669"/>
    <property type="project" value="UniProtKB-SubCell"/>
</dbReference>
<evidence type="ECO:0000256" key="19">
    <source>
        <dbReference type="SAM" id="SignalP"/>
    </source>
</evidence>
<dbReference type="Pfam" id="PF01094">
    <property type="entry name" value="ANF_receptor"/>
    <property type="match status" value="1"/>
</dbReference>
<evidence type="ECO:0000313" key="23">
    <source>
        <dbReference type="Proteomes" id="UP000275408"/>
    </source>
</evidence>
<proteinExistence type="predicted"/>
<gene>
    <name evidence="22" type="ORF">pdam_00013351</name>
</gene>
<dbReference type="SUPFAM" id="SSF53822">
    <property type="entry name" value="Periplasmic binding protein-like I"/>
    <property type="match status" value="1"/>
</dbReference>
<dbReference type="PANTHER" id="PTHR18966">
    <property type="entry name" value="IONOTROPIC GLUTAMATE RECEPTOR"/>
    <property type="match status" value="1"/>
</dbReference>
<evidence type="ECO:0000256" key="3">
    <source>
        <dbReference type="ARBA" id="ARBA00022475"/>
    </source>
</evidence>
<evidence type="ECO:0000313" key="22">
    <source>
        <dbReference type="EMBL" id="RMX49450.1"/>
    </source>
</evidence>
<dbReference type="Gene3D" id="1.10.287.70">
    <property type="match status" value="1"/>
</dbReference>
<keyword evidence="19" id="KW-0732">Signal</keyword>
<evidence type="ECO:0000256" key="2">
    <source>
        <dbReference type="ARBA" id="ARBA00022448"/>
    </source>
</evidence>